<feature type="coiled-coil region" evidence="1">
    <location>
        <begin position="68"/>
        <end position="116"/>
    </location>
</feature>
<evidence type="ECO:0000313" key="5">
    <source>
        <dbReference type="RefSeq" id="XP_035877612.1"/>
    </source>
</evidence>
<protein>
    <submittedName>
        <fullName evidence="5">Angiopoietin-related protein 3-like</fullName>
    </submittedName>
</protein>
<name>A0A7E6DF29_9CHIR</name>
<sequence length="219" mass="25291">MQKAPVWFLLSLAYSLSSARKQRECHAPVTHSQDDINILSQGLLQLGMELKMQASYNKNHNGHLVKQLDTLNTSLAELLTQVSQQERKGEDLERRAEQLDKRNEGLCQLVTELQHQLAAGIQYREKFSERLELLERKMEDAVLFKADGLSLTQVMDDIMPSVQRQNQRIDELFAEVKMQQNQLHKRDTLIKKLREKVKSKHKSTKESVKTGNEKKSLDV</sequence>
<evidence type="ECO:0000256" key="3">
    <source>
        <dbReference type="SAM" id="SignalP"/>
    </source>
</evidence>
<gene>
    <name evidence="5" type="primary">LOC118499693</name>
</gene>
<reference evidence="5" key="1">
    <citation type="submission" date="2025-08" db="UniProtKB">
        <authorList>
            <consortium name="RefSeq"/>
        </authorList>
    </citation>
    <scope>IDENTIFICATION</scope>
    <source>
        <tissue evidence="5">Muscle</tissue>
    </source>
</reference>
<proteinExistence type="predicted"/>
<dbReference type="Proteomes" id="UP000504628">
    <property type="component" value="Chromosome 3"/>
</dbReference>
<feature type="chain" id="PRO_5028836107" evidence="3">
    <location>
        <begin position="20"/>
        <end position="219"/>
    </location>
</feature>
<feature type="region of interest" description="Disordered" evidence="2">
    <location>
        <begin position="194"/>
        <end position="219"/>
    </location>
</feature>
<keyword evidence="4" id="KW-1185">Reference proteome</keyword>
<accession>A0A7E6DF29</accession>
<keyword evidence="3" id="KW-0732">Signal</keyword>
<keyword evidence="1" id="KW-0175">Coiled coil</keyword>
<evidence type="ECO:0000256" key="2">
    <source>
        <dbReference type="SAM" id="MobiDB-lite"/>
    </source>
</evidence>
<evidence type="ECO:0000313" key="4">
    <source>
        <dbReference type="Proteomes" id="UP000504628"/>
    </source>
</evidence>
<dbReference type="InParanoid" id="A0A7E6DF29"/>
<organism evidence="4 5">
    <name type="scientific">Phyllostomus discolor</name>
    <name type="common">pale spear-nosed bat</name>
    <dbReference type="NCBI Taxonomy" id="89673"/>
    <lineage>
        <taxon>Eukaryota</taxon>
        <taxon>Metazoa</taxon>
        <taxon>Chordata</taxon>
        <taxon>Craniata</taxon>
        <taxon>Vertebrata</taxon>
        <taxon>Euteleostomi</taxon>
        <taxon>Mammalia</taxon>
        <taxon>Eutheria</taxon>
        <taxon>Laurasiatheria</taxon>
        <taxon>Chiroptera</taxon>
        <taxon>Yangochiroptera</taxon>
        <taxon>Phyllostomidae</taxon>
        <taxon>Phyllostominae</taxon>
        <taxon>Phyllostomus</taxon>
    </lineage>
</organism>
<feature type="signal peptide" evidence="3">
    <location>
        <begin position="1"/>
        <end position="19"/>
    </location>
</feature>
<evidence type="ECO:0000256" key="1">
    <source>
        <dbReference type="SAM" id="Coils"/>
    </source>
</evidence>
<dbReference type="GeneID" id="118499693"/>
<dbReference type="KEGG" id="pdic:118499693"/>
<dbReference type="RefSeq" id="XP_035877612.1">
    <property type="nucleotide sequence ID" value="XM_036021719.1"/>
</dbReference>
<dbReference type="OrthoDB" id="9787940at2759"/>
<dbReference type="AlphaFoldDB" id="A0A7E6DF29"/>
<feature type="compositionally biased region" description="Basic and acidic residues" evidence="2">
    <location>
        <begin position="204"/>
        <end position="219"/>
    </location>
</feature>
<feature type="compositionally biased region" description="Basic residues" evidence="2">
    <location>
        <begin position="194"/>
        <end position="203"/>
    </location>
</feature>